<evidence type="ECO:0000313" key="17">
    <source>
        <dbReference type="Proteomes" id="UP001500604"/>
    </source>
</evidence>
<dbReference type="CDD" id="cd19500">
    <property type="entry name" value="RecA-like_Lon"/>
    <property type="match status" value="1"/>
</dbReference>
<comment type="caution">
    <text evidence="16">The sequence shown here is derived from an EMBL/GenBank/DDBJ whole genome shotgun (WGS) entry which is preliminary data.</text>
</comment>
<dbReference type="Gene3D" id="2.30.130.40">
    <property type="entry name" value="LON domain-like"/>
    <property type="match status" value="1"/>
</dbReference>
<dbReference type="Pfam" id="PF02190">
    <property type="entry name" value="LON_substr_bdg"/>
    <property type="match status" value="1"/>
</dbReference>
<evidence type="ECO:0000259" key="14">
    <source>
        <dbReference type="PROSITE" id="PS51786"/>
    </source>
</evidence>
<evidence type="ECO:0000256" key="13">
    <source>
        <dbReference type="SAM" id="MobiDB-lite"/>
    </source>
</evidence>
<dbReference type="InterPro" id="IPR046336">
    <property type="entry name" value="Lon_prtase_N_sf"/>
</dbReference>
<organism evidence="16 17">
    <name type="scientific">Kistimonas scapharcae</name>
    <dbReference type="NCBI Taxonomy" id="1036133"/>
    <lineage>
        <taxon>Bacteria</taxon>
        <taxon>Pseudomonadati</taxon>
        <taxon>Pseudomonadota</taxon>
        <taxon>Gammaproteobacteria</taxon>
        <taxon>Oceanospirillales</taxon>
        <taxon>Endozoicomonadaceae</taxon>
        <taxon>Kistimonas</taxon>
    </lineage>
</organism>
<accession>A0ABP8V5E4</accession>
<keyword evidence="17" id="KW-1185">Reference proteome</keyword>
<keyword evidence="8 9" id="KW-0346">Stress response</keyword>
<dbReference type="Gene3D" id="1.20.58.1480">
    <property type="match status" value="1"/>
</dbReference>
<evidence type="ECO:0000256" key="5">
    <source>
        <dbReference type="ARBA" id="ARBA00022801"/>
    </source>
</evidence>
<dbReference type="PIRSF" id="PIRSF001174">
    <property type="entry name" value="Lon_proteas"/>
    <property type="match status" value="1"/>
</dbReference>
<comment type="function">
    <text evidence="9">ATP-dependent serine protease that mediates the selective degradation of mutant and abnormal proteins as well as certain short-lived regulatory proteins. Required for cellular homeostasis and for survival from DNA damage and developmental changes induced by stress. Degrades polypeptides processively to yield small peptide fragments that are 5 to 10 amino acids long. Binds to DNA in a double-stranded, site-specific manner.</text>
</comment>
<feature type="active site" evidence="9 11">
    <location>
        <position position="750"/>
    </location>
</feature>
<reference evidence="17" key="1">
    <citation type="journal article" date="2019" name="Int. J. Syst. Evol. Microbiol.">
        <title>The Global Catalogue of Microorganisms (GCM) 10K type strain sequencing project: providing services to taxonomists for standard genome sequencing and annotation.</title>
        <authorList>
            <consortium name="The Broad Institute Genomics Platform"/>
            <consortium name="The Broad Institute Genome Sequencing Center for Infectious Disease"/>
            <person name="Wu L."/>
            <person name="Ma J."/>
        </authorList>
    </citation>
    <scope>NUCLEOTIDE SEQUENCE [LARGE SCALE GENOMIC DNA]</scope>
    <source>
        <strain evidence="17">JCM 17805</strain>
    </source>
</reference>
<dbReference type="InterPro" id="IPR008269">
    <property type="entry name" value="Lon_proteolytic"/>
</dbReference>
<evidence type="ECO:0000256" key="9">
    <source>
        <dbReference type="HAMAP-Rule" id="MF_01973"/>
    </source>
</evidence>
<keyword evidence="4 9" id="KW-0547">Nucleotide-binding</keyword>
<dbReference type="SUPFAM" id="SSF88697">
    <property type="entry name" value="PUA domain-like"/>
    <property type="match status" value="1"/>
</dbReference>
<comment type="catalytic activity">
    <reaction evidence="9 10 11">
        <text>Hydrolysis of proteins in presence of ATP.</text>
        <dbReference type="EC" id="3.4.21.53"/>
    </reaction>
</comment>
<dbReference type="HAMAP" id="MF_01973">
    <property type="entry name" value="lon_bact"/>
    <property type="match status" value="1"/>
</dbReference>
<dbReference type="InterPro" id="IPR027417">
    <property type="entry name" value="P-loop_NTPase"/>
</dbReference>
<evidence type="ECO:0000256" key="12">
    <source>
        <dbReference type="RuleBase" id="RU000591"/>
    </source>
</evidence>
<keyword evidence="5 9" id="KW-0378">Hydrolase</keyword>
<dbReference type="Gene3D" id="1.10.8.60">
    <property type="match status" value="1"/>
</dbReference>
<evidence type="ECO:0000256" key="4">
    <source>
        <dbReference type="ARBA" id="ARBA00022741"/>
    </source>
</evidence>
<dbReference type="InterPro" id="IPR008268">
    <property type="entry name" value="Peptidase_S16_AS"/>
</dbReference>
<evidence type="ECO:0000256" key="2">
    <source>
        <dbReference type="ARBA" id="ARBA00022490"/>
    </source>
</evidence>
<feature type="active site" evidence="9 11">
    <location>
        <position position="708"/>
    </location>
</feature>
<dbReference type="RefSeq" id="WP_345197003.1">
    <property type="nucleotide sequence ID" value="NZ_BAABFL010000419.1"/>
</dbReference>
<dbReference type="NCBIfam" id="TIGR00763">
    <property type="entry name" value="lon"/>
    <property type="match status" value="1"/>
</dbReference>
<dbReference type="PANTHER" id="PTHR43718">
    <property type="entry name" value="LON PROTEASE"/>
    <property type="match status" value="1"/>
</dbReference>
<feature type="binding site" evidence="9">
    <location>
        <begin position="386"/>
        <end position="393"/>
    </location>
    <ligand>
        <name>ATP</name>
        <dbReference type="ChEBI" id="CHEBI:30616"/>
    </ligand>
</feature>
<evidence type="ECO:0000256" key="7">
    <source>
        <dbReference type="ARBA" id="ARBA00022840"/>
    </source>
</evidence>
<dbReference type="SUPFAM" id="SSF52540">
    <property type="entry name" value="P-loop containing nucleoside triphosphate hydrolases"/>
    <property type="match status" value="1"/>
</dbReference>
<feature type="region of interest" description="Disordered" evidence="13">
    <location>
        <begin position="1"/>
        <end position="25"/>
    </location>
</feature>
<dbReference type="PRINTS" id="PR00830">
    <property type="entry name" value="ENDOLAPTASE"/>
</dbReference>
<dbReference type="Pfam" id="PF22667">
    <property type="entry name" value="Lon_lid"/>
    <property type="match status" value="1"/>
</dbReference>
<evidence type="ECO:0000256" key="3">
    <source>
        <dbReference type="ARBA" id="ARBA00022670"/>
    </source>
</evidence>
<dbReference type="PROSITE" id="PS51786">
    <property type="entry name" value="LON_PROTEOLYTIC"/>
    <property type="match status" value="1"/>
</dbReference>
<dbReference type="Gene3D" id="3.40.50.300">
    <property type="entry name" value="P-loop containing nucleotide triphosphate hydrolases"/>
    <property type="match status" value="1"/>
</dbReference>
<sequence length="799" mass="88902">MSEQEKESPEIISDEAEESTQAGTGLVIPQQALPDKLYLIPASNRPFFPAQVQPLVFAAAPWEDTLKRVAQSDQTVMGLSFIDNIPESDEATPDQFPEIGCAVKIHNLVEVDDQIQFIALGMQRFKIVKWLRRTPPYLVQVTYPVSSEEDPDTLKAYAMALINAIKELLPLNPLYSEELKNYLNRFSPRDPSPLADFAAAITTARGAELQEVLETVSVQRRMEKVLVLIRKEQEVAKLQSEISEAVNLKISKHQREFFLKEQLKVIQRELGISKDDKTAEIEEFQQRLKSKTVPEPVQKKIDEELHKLALLEIGSPEFGVTRNYLDWATSVPWGVCSEDKLDLDNARKVLDRDHDGLDDVKDRIIEFLAVGAYKGEVSGSILLLVGPPGVGKTSIGTSVAEALGRKFYRFSLGGMRDESEIKGHRRTYIGAMPGKLVQALKEVDVANPVIMLDEIDKIGSSFRGDPASALLEVLDPSQNTEFLDHYLDMRIDLSKVLFICTANQLDTIPGPLLDRMDMIRLAGYITREKVAIAKNHLWPKQLKKAGLKKSQIKLSDATLKQVIEGYARESGVRHLEKLLARIIRKSVVQILKEPELKLTITAKNLPDYLGAPYFRKEKIVQGVGVITGLAWTSLGGATLPVEASCIHTLRPGFKLTGKLGEVMKESAEIAYSYVMSNLKKYGGPSDFFDKAFIHLHVPEGATPKDGPSAGVTMASALLSLARNQKPRPLAMTGELTLTGLVLPVGGIREKVIAARRSGIHEVILPEANKRDYDELPDYIQEGMTVHFAKRFSDVVKIIF</sequence>
<dbReference type="PROSITE" id="PS51787">
    <property type="entry name" value="LON_N"/>
    <property type="match status" value="1"/>
</dbReference>
<proteinExistence type="evidence at transcript level"/>
<dbReference type="Pfam" id="PF00004">
    <property type="entry name" value="AAA"/>
    <property type="match status" value="1"/>
</dbReference>
<dbReference type="Gene3D" id="1.20.5.5270">
    <property type="match status" value="1"/>
</dbReference>
<keyword evidence="3 9" id="KW-0645">Protease</keyword>
<protein>
    <recommendedName>
        <fullName evidence="9 10">Lon protease</fullName>
        <ecNumber evidence="9 10">3.4.21.53</ecNumber>
    </recommendedName>
    <alternativeName>
        <fullName evidence="9">ATP-dependent protease La</fullName>
    </alternativeName>
</protein>
<comment type="induction">
    <text evidence="9">By heat shock.</text>
</comment>
<evidence type="ECO:0000256" key="11">
    <source>
        <dbReference type="PROSITE-ProRule" id="PRU01122"/>
    </source>
</evidence>
<dbReference type="InterPro" id="IPR003593">
    <property type="entry name" value="AAA+_ATPase"/>
</dbReference>
<evidence type="ECO:0000256" key="1">
    <source>
        <dbReference type="ARBA" id="ARBA00004496"/>
    </source>
</evidence>
<dbReference type="EC" id="3.4.21.53" evidence="9 10"/>
<comment type="subunit">
    <text evidence="9 10">Homohexamer. Organized in a ring with a central cavity.</text>
</comment>
<dbReference type="InterPro" id="IPR027543">
    <property type="entry name" value="Lon_bac"/>
</dbReference>
<evidence type="ECO:0000313" key="16">
    <source>
        <dbReference type="EMBL" id="GAA4650764.1"/>
    </source>
</evidence>
<dbReference type="InterPro" id="IPR003959">
    <property type="entry name" value="ATPase_AAA_core"/>
</dbReference>
<evidence type="ECO:0000256" key="6">
    <source>
        <dbReference type="ARBA" id="ARBA00022825"/>
    </source>
</evidence>
<dbReference type="PANTHER" id="PTHR43718:SF2">
    <property type="entry name" value="LON PROTEASE HOMOLOG, MITOCHONDRIAL"/>
    <property type="match status" value="1"/>
</dbReference>
<dbReference type="InterPro" id="IPR004815">
    <property type="entry name" value="Lon_bac/euk-typ"/>
</dbReference>
<dbReference type="SMART" id="SM00464">
    <property type="entry name" value="LON"/>
    <property type="match status" value="1"/>
</dbReference>
<dbReference type="InterPro" id="IPR003111">
    <property type="entry name" value="Lon_prtase_N"/>
</dbReference>
<dbReference type="SMART" id="SM00382">
    <property type="entry name" value="AAA"/>
    <property type="match status" value="1"/>
</dbReference>
<comment type="subcellular location">
    <subcellularLocation>
        <location evidence="1 9 10">Cytoplasm</location>
    </subcellularLocation>
</comment>
<dbReference type="PROSITE" id="PS01046">
    <property type="entry name" value="LON_SER"/>
    <property type="match status" value="1"/>
</dbReference>
<feature type="domain" description="Lon proteolytic" evidence="14">
    <location>
        <begin position="620"/>
        <end position="799"/>
    </location>
</feature>
<dbReference type="Proteomes" id="UP001500604">
    <property type="component" value="Unassembled WGS sequence"/>
</dbReference>
<evidence type="ECO:0000256" key="8">
    <source>
        <dbReference type="ARBA" id="ARBA00023016"/>
    </source>
</evidence>
<keyword evidence="6 9" id="KW-0720">Serine protease</keyword>
<comment type="similarity">
    <text evidence="9 10 11 12">Belongs to the peptidase S16 family.</text>
</comment>
<dbReference type="InterPro" id="IPR014721">
    <property type="entry name" value="Ribsml_uS5_D2-typ_fold_subgr"/>
</dbReference>
<dbReference type="InterPro" id="IPR020568">
    <property type="entry name" value="Ribosomal_Su5_D2-typ_SF"/>
</dbReference>
<keyword evidence="7 9" id="KW-0067">ATP-binding</keyword>
<dbReference type="Pfam" id="PF05362">
    <property type="entry name" value="Lon_C"/>
    <property type="match status" value="1"/>
</dbReference>
<dbReference type="InterPro" id="IPR054594">
    <property type="entry name" value="Lon_lid"/>
</dbReference>
<evidence type="ECO:0000256" key="10">
    <source>
        <dbReference type="PIRNR" id="PIRNR001174"/>
    </source>
</evidence>
<dbReference type="InterPro" id="IPR015947">
    <property type="entry name" value="PUA-like_sf"/>
</dbReference>
<dbReference type="Gene3D" id="3.30.230.10">
    <property type="match status" value="1"/>
</dbReference>
<dbReference type="InterPro" id="IPR027065">
    <property type="entry name" value="Lon_Prtase"/>
</dbReference>
<gene>
    <name evidence="16" type="primary">lon_2</name>
    <name evidence="9" type="synonym">lon</name>
    <name evidence="16" type="ORF">GCM10023116_30470</name>
</gene>
<keyword evidence="2 9" id="KW-0963">Cytoplasm</keyword>
<feature type="domain" description="Lon N-terminal" evidence="15">
    <location>
        <begin position="37"/>
        <end position="233"/>
    </location>
</feature>
<name>A0ABP8V5E4_9GAMM</name>
<dbReference type="EMBL" id="BAABFL010000419">
    <property type="protein sequence ID" value="GAA4650764.1"/>
    <property type="molecule type" value="Genomic_DNA"/>
</dbReference>
<dbReference type="SUPFAM" id="SSF54211">
    <property type="entry name" value="Ribosomal protein S5 domain 2-like"/>
    <property type="match status" value="1"/>
</dbReference>
<evidence type="ECO:0000259" key="15">
    <source>
        <dbReference type="PROSITE" id="PS51787"/>
    </source>
</evidence>